<name>A0A2P5BCG7_PARAD</name>
<keyword evidence="2 6" id="KW-0378">Hydrolase</keyword>
<sequence length="512" mass="58253">MGVKSRAHELLFTSSAVLLLLVSPHLVQCSSKDGEEEQVQRSQFPDGFFFGTSTSAYQVEGAYLDDGKGLSNWDVFSHIPGNIINNDNGDIADDHYHRYLEDIELLHSLGVTAYRFSISWTRILPRGKFGDVNPRGIMFYNKIIDNLLLRGIEPFVTICHLELPQILEDTYGGWLHPLIRDDFVHFATICFKEFGDRVKYWVTLNEPNHWANFAYLRGVYPPGHCSPPFGNCSAGNSDTEPLIALHNMLISHAIVADLYRKHFQVRQGGFIGIVVLAFMYEPLRDEWMDRDAVSRALAFTVAWALDPLVYGDYPPEMRHCIGLKLPRFTSKEKELLIRGSIDYIGINHYSTLYIKDCIHSTNCFSVGDHPIQGFVESTGERDGIPIGQPTGKARFYVVPRGMEKIIDYIKHRYNNMPMFVTENGYTSPIQENEQVEELLQDLNRVKFHKAYLSALASAVRYPDYPHSQQITFFFMEFFFLVSTAKAEPSDEILLPPPVSLISSDKSLLVTSE</sequence>
<dbReference type="InterPro" id="IPR017853">
    <property type="entry name" value="GH"/>
</dbReference>
<evidence type="ECO:0000256" key="1">
    <source>
        <dbReference type="ARBA" id="ARBA00010838"/>
    </source>
</evidence>
<dbReference type="PANTHER" id="PTHR10353:SF175">
    <property type="entry name" value="BETA-GLUCOSIDASE 18-LIKE ISOFORM X1"/>
    <property type="match status" value="1"/>
</dbReference>
<dbReference type="PANTHER" id="PTHR10353">
    <property type="entry name" value="GLYCOSYL HYDROLASE"/>
    <property type="match status" value="1"/>
</dbReference>
<dbReference type="Proteomes" id="UP000237105">
    <property type="component" value="Unassembled WGS sequence"/>
</dbReference>
<reference evidence="7" key="1">
    <citation type="submission" date="2016-06" db="EMBL/GenBank/DDBJ databases">
        <title>Parallel loss of symbiosis genes in relatives of nitrogen-fixing non-legume Parasponia.</title>
        <authorList>
            <person name="Van Velzen R."/>
            <person name="Holmer R."/>
            <person name="Bu F."/>
            <person name="Rutten L."/>
            <person name="Van Zeijl A."/>
            <person name="Liu W."/>
            <person name="Santuari L."/>
            <person name="Cao Q."/>
            <person name="Sharma T."/>
            <person name="Shen D."/>
            <person name="Roswanjaya Y."/>
            <person name="Wardhani T."/>
            <person name="Kalhor M.S."/>
            <person name="Jansen J."/>
            <person name="Van den Hoogen J."/>
            <person name="Gungor B."/>
            <person name="Hartog M."/>
            <person name="Hontelez J."/>
            <person name="Verver J."/>
            <person name="Yang W.-C."/>
            <person name="Schijlen E."/>
            <person name="Repin R."/>
            <person name="Schilthuizen M."/>
            <person name="Schranz E."/>
            <person name="Heidstra R."/>
            <person name="Miyata K."/>
            <person name="Fedorova E."/>
            <person name="Kohlen W."/>
            <person name="Bisseling T."/>
            <person name="Smit S."/>
            <person name="Geurts R."/>
        </authorList>
    </citation>
    <scope>NUCLEOTIDE SEQUENCE [LARGE SCALE GENOMIC DNA]</scope>
    <source>
        <strain evidence="7">cv. WU1-14</strain>
    </source>
</reference>
<dbReference type="AlphaFoldDB" id="A0A2P5BCG7"/>
<keyword evidence="5" id="KW-0732">Signal</keyword>
<evidence type="ECO:0000313" key="7">
    <source>
        <dbReference type="Proteomes" id="UP000237105"/>
    </source>
</evidence>
<dbReference type="PRINTS" id="PR00131">
    <property type="entry name" value="GLHYDRLASE1"/>
</dbReference>
<gene>
    <name evidence="6" type="ORF">PanWU01x14_251350</name>
</gene>
<feature type="chain" id="PRO_5015187326" evidence="5">
    <location>
        <begin position="30"/>
        <end position="512"/>
    </location>
</feature>
<dbReference type="InterPro" id="IPR001360">
    <property type="entry name" value="Glyco_hydro_1"/>
</dbReference>
<protein>
    <submittedName>
        <fullName evidence="6">Glycoside hydrolase</fullName>
    </submittedName>
</protein>
<comment type="similarity">
    <text evidence="1 4">Belongs to the glycosyl hydrolase 1 family.</text>
</comment>
<dbReference type="GO" id="GO:0008422">
    <property type="term" value="F:beta-glucosidase activity"/>
    <property type="evidence" value="ECO:0007669"/>
    <property type="project" value="TreeGrafter"/>
</dbReference>
<dbReference type="Pfam" id="PF00232">
    <property type="entry name" value="Glyco_hydro_1"/>
    <property type="match status" value="1"/>
</dbReference>
<dbReference type="InterPro" id="IPR033132">
    <property type="entry name" value="GH_1_N_CS"/>
</dbReference>
<dbReference type="GO" id="GO:0005975">
    <property type="term" value="P:carbohydrate metabolic process"/>
    <property type="evidence" value="ECO:0007669"/>
    <property type="project" value="InterPro"/>
</dbReference>
<dbReference type="PROSITE" id="PS00653">
    <property type="entry name" value="GLYCOSYL_HYDROL_F1_2"/>
    <property type="match status" value="1"/>
</dbReference>
<dbReference type="EMBL" id="JXTB01000310">
    <property type="protein sequence ID" value="PON46489.1"/>
    <property type="molecule type" value="Genomic_DNA"/>
</dbReference>
<dbReference type="OrthoDB" id="65569at2759"/>
<comment type="caution">
    <text evidence="6">The sequence shown here is derived from an EMBL/GenBank/DDBJ whole genome shotgun (WGS) entry which is preliminary data.</text>
</comment>
<dbReference type="STRING" id="3476.A0A2P5BCG7"/>
<proteinExistence type="inferred from homology"/>
<evidence type="ECO:0000313" key="6">
    <source>
        <dbReference type="EMBL" id="PON46489.1"/>
    </source>
</evidence>
<keyword evidence="7" id="KW-1185">Reference proteome</keyword>
<evidence type="ECO:0000256" key="5">
    <source>
        <dbReference type="SAM" id="SignalP"/>
    </source>
</evidence>
<accession>A0A2P5BCG7</accession>
<evidence type="ECO:0000256" key="2">
    <source>
        <dbReference type="ARBA" id="ARBA00022801"/>
    </source>
</evidence>
<dbReference type="Gene3D" id="3.20.20.80">
    <property type="entry name" value="Glycosidases"/>
    <property type="match status" value="1"/>
</dbReference>
<organism evidence="6 7">
    <name type="scientific">Parasponia andersonii</name>
    <name type="common">Sponia andersonii</name>
    <dbReference type="NCBI Taxonomy" id="3476"/>
    <lineage>
        <taxon>Eukaryota</taxon>
        <taxon>Viridiplantae</taxon>
        <taxon>Streptophyta</taxon>
        <taxon>Embryophyta</taxon>
        <taxon>Tracheophyta</taxon>
        <taxon>Spermatophyta</taxon>
        <taxon>Magnoliopsida</taxon>
        <taxon>eudicotyledons</taxon>
        <taxon>Gunneridae</taxon>
        <taxon>Pentapetalae</taxon>
        <taxon>rosids</taxon>
        <taxon>fabids</taxon>
        <taxon>Rosales</taxon>
        <taxon>Cannabaceae</taxon>
        <taxon>Parasponia</taxon>
    </lineage>
</organism>
<feature type="signal peptide" evidence="5">
    <location>
        <begin position="1"/>
        <end position="29"/>
    </location>
</feature>
<keyword evidence="3" id="KW-0326">Glycosidase</keyword>
<dbReference type="FunFam" id="3.20.20.80:FF:000020">
    <property type="entry name" value="Beta-glucosidase 12"/>
    <property type="match status" value="1"/>
</dbReference>
<evidence type="ECO:0000256" key="4">
    <source>
        <dbReference type="RuleBase" id="RU003690"/>
    </source>
</evidence>
<dbReference type="SUPFAM" id="SSF51445">
    <property type="entry name" value="(Trans)glycosidases"/>
    <property type="match status" value="1"/>
</dbReference>
<evidence type="ECO:0000256" key="3">
    <source>
        <dbReference type="ARBA" id="ARBA00023295"/>
    </source>
</evidence>